<feature type="signal peptide" evidence="2">
    <location>
        <begin position="1"/>
        <end position="22"/>
    </location>
</feature>
<evidence type="ECO:0000313" key="5">
    <source>
        <dbReference type="Proteomes" id="UP001596086"/>
    </source>
</evidence>
<dbReference type="Pfam" id="PF10671">
    <property type="entry name" value="TcpQ"/>
    <property type="match status" value="1"/>
</dbReference>
<evidence type="ECO:0000256" key="1">
    <source>
        <dbReference type="SAM" id="MobiDB-lite"/>
    </source>
</evidence>
<comment type="caution">
    <text evidence="4">The sequence shown here is derived from an EMBL/GenBank/DDBJ whole genome shotgun (WGS) entry which is preliminary data.</text>
</comment>
<feature type="region of interest" description="Disordered" evidence="1">
    <location>
        <begin position="130"/>
        <end position="157"/>
    </location>
</feature>
<dbReference type="Proteomes" id="UP001596086">
    <property type="component" value="Unassembled WGS sequence"/>
</dbReference>
<evidence type="ECO:0000259" key="3">
    <source>
        <dbReference type="Pfam" id="PF10671"/>
    </source>
</evidence>
<name>A0ABW0S143_9BURK</name>
<feature type="domain" description="Toxin co-regulated pilus biosynthesis protein Q C-terminal" evidence="3">
    <location>
        <begin position="179"/>
        <end position="254"/>
    </location>
</feature>
<feature type="chain" id="PRO_5046124842" evidence="2">
    <location>
        <begin position="23"/>
        <end position="263"/>
    </location>
</feature>
<organism evidence="4 5">
    <name type="scientific">Massilia aerilata</name>
    <dbReference type="NCBI Taxonomy" id="453817"/>
    <lineage>
        <taxon>Bacteria</taxon>
        <taxon>Pseudomonadati</taxon>
        <taxon>Pseudomonadota</taxon>
        <taxon>Betaproteobacteria</taxon>
        <taxon>Burkholderiales</taxon>
        <taxon>Oxalobacteraceae</taxon>
        <taxon>Telluria group</taxon>
        <taxon>Massilia</taxon>
    </lineage>
</organism>
<proteinExistence type="predicted"/>
<sequence>MKLLPFAAILTLAVAMCFSASAAQADRSYYVTELAAQQKFDVYNDGHNTYLESIPGLVVTGATAEGERFIVNGVPQQIRGFMNGKPITVVRGVPPAPKPALVPKAEPATVSSELKRLKDELAELTSKVPARVATPTPTTTAANGPASKKATGALSASHVPPAAAEKAKYITASDVMVYQVTPGQHDLRTVIDSWAKVVGWSAVWDMDRDIPINMADAKENDFRSAVRRLLAATEFGDLPAKPCFYSNNVIRVVRKTTKCNPNE</sequence>
<evidence type="ECO:0000256" key="2">
    <source>
        <dbReference type="SAM" id="SignalP"/>
    </source>
</evidence>
<feature type="compositionally biased region" description="Low complexity" evidence="1">
    <location>
        <begin position="130"/>
        <end position="146"/>
    </location>
</feature>
<dbReference type="InterPro" id="IPR018927">
    <property type="entry name" value="Pilus_synth_Q_C"/>
</dbReference>
<dbReference type="RefSeq" id="WP_379772455.1">
    <property type="nucleotide sequence ID" value="NZ_JBHSMZ010000014.1"/>
</dbReference>
<keyword evidence="5" id="KW-1185">Reference proteome</keyword>
<evidence type="ECO:0000313" key="4">
    <source>
        <dbReference type="EMBL" id="MFC5550209.1"/>
    </source>
</evidence>
<dbReference type="EMBL" id="JBHSMZ010000014">
    <property type="protein sequence ID" value="MFC5550209.1"/>
    <property type="molecule type" value="Genomic_DNA"/>
</dbReference>
<reference evidence="5" key="1">
    <citation type="journal article" date="2019" name="Int. J. Syst. Evol. Microbiol.">
        <title>The Global Catalogue of Microorganisms (GCM) 10K type strain sequencing project: providing services to taxonomists for standard genome sequencing and annotation.</title>
        <authorList>
            <consortium name="The Broad Institute Genomics Platform"/>
            <consortium name="The Broad Institute Genome Sequencing Center for Infectious Disease"/>
            <person name="Wu L."/>
            <person name="Ma J."/>
        </authorList>
    </citation>
    <scope>NUCLEOTIDE SEQUENCE [LARGE SCALE GENOMIC DNA]</scope>
    <source>
        <strain evidence="5">CGMCC 4.5798</strain>
    </source>
</reference>
<accession>A0ABW0S143</accession>
<protein>
    <submittedName>
        <fullName evidence="4">Toxin co-regulated pilus biosynthesis Q family protein</fullName>
    </submittedName>
</protein>
<dbReference type="Gene3D" id="3.55.50.70">
    <property type="match status" value="1"/>
</dbReference>
<keyword evidence="2" id="KW-0732">Signal</keyword>
<gene>
    <name evidence="4" type="ORF">ACFPO9_16970</name>
</gene>